<dbReference type="EMBL" id="LGSR01000017">
    <property type="protein sequence ID" value="KOS20415.1"/>
    <property type="molecule type" value="Genomic_DNA"/>
</dbReference>
<dbReference type="GO" id="GO:0030154">
    <property type="term" value="P:cell differentiation"/>
    <property type="evidence" value="ECO:0007669"/>
    <property type="project" value="TreeGrafter"/>
</dbReference>
<feature type="region of interest" description="Disordered" evidence="5">
    <location>
        <begin position="285"/>
        <end position="382"/>
    </location>
</feature>
<dbReference type="PROSITE" id="PS50118">
    <property type="entry name" value="HMG_BOX_2"/>
    <property type="match status" value="1"/>
</dbReference>
<proteinExistence type="predicted"/>
<dbReference type="FunFam" id="1.10.30.10:FF:000041">
    <property type="entry name" value="HMG box family protein"/>
    <property type="match status" value="1"/>
</dbReference>
<evidence type="ECO:0000256" key="4">
    <source>
        <dbReference type="PROSITE-ProRule" id="PRU00267"/>
    </source>
</evidence>
<dbReference type="GO" id="GO:0000122">
    <property type="term" value="P:negative regulation of transcription by RNA polymerase II"/>
    <property type="evidence" value="ECO:0007669"/>
    <property type="project" value="TreeGrafter"/>
</dbReference>
<feature type="region of interest" description="Disordered" evidence="5">
    <location>
        <begin position="117"/>
        <end position="204"/>
    </location>
</feature>
<feature type="domain" description="HMG box" evidence="6">
    <location>
        <begin position="67"/>
        <end position="135"/>
    </location>
</feature>
<dbReference type="InterPro" id="IPR036910">
    <property type="entry name" value="HMG_box_dom_sf"/>
</dbReference>
<sequence>MAEVSWASEQQMDVVAAVREQMNIDEVASARGVAIDGLGQMRVNAAMAMDPMGYRDMICMCIQTPRIPRPRNAFILYRQYHQSRVMSENPSLSNPEISRIIGDKWKNEEPDVKEDWKGMAEKEKQRHASRYPNYRYQPRRNVKSQSWAASSPLEEERGRCPKCKGRLSSLTPRTPTDPYASPTASWMGGAHHPLGQEKTTPGLSRLDTDVPRGMSSGSVSPLTMANRLPLPSPYGSFMSADGGAMSPDSRRRRTSSIADYHLVGRRPEASPGGYLMRDARRLGQEAGGWGASDRPFEGWRPQDHERGTDDRNGVAFDESLRLPPLRTPISPRSQGIPNDGRFNPFLWETSASPATRADADRDRDNDRDRDRGKGPAGDPEFSFRDKLGVLARVCRPAPVPPPPEGSGVRATRGPFIAIEGADARALGEVGAAVERALLGCEDVHLRTWSLADQLANGQAPALPAEVLKSCLETLERGQDMSRQIASHVTQGEEGTADGRPGRRLPVALVKDGFSMTLTDGFASMASGAGAGAGADDSSLAGHWSWMASLWRGAVSPDLVLYIKNDLEDAEDADGGEGGEEGGRHCRRRRRRRRRPSGTLELWKQLGLMVVRTAKDGSVGEDAGRALVTELMGWIREGSYREAVAEDWRA</sequence>
<dbReference type="InterPro" id="IPR050140">
    <property type="entry name" value="SRY-related_HMG-box_TF-like"/>
</dbReference>
<evidence type="ECO:0000256" key="3">
    <source>
        <dbReference type="ARBA" id="ARBA00023163"/>
    </source>
</evidence>
<organism evidence="7 8">
    <name type="scientific">Escovopsis weberi</name>
    <dbReference type="NCBI Taxonomy" id="150374"/>
    <lineage>
        <taxon>Eukaryota</taxon>
        <taxon>Fungi</taxon>
        <taxon>Dikarya</taxon>
        <taxon>Ascomycota</taxon>
        <taxon>Pezizomycotina</taxon>
        <taxon>Sordariomycetes</taxon>
        <taxon>Hypocreomycetidae</taxon>
        <taxon>Hypocreales</taxon>
        <taxon>Hypocreaceae</taxon>
        <taxon>Escovopsis</taxon>
    </lineage>
</organism>
<evidence type="ECO:0000259" key="6">
    <source>
        <dbReference type="PROSITE" id="PS50118"/>
    </source>
</evidence>
<dbReference type="AlphaFoldDB" id="A0A0M9VUY7"/>
<feature type="region of interest" description="Disordered" evidence="5">
    <location>
        <begin position="569"/>
        <end position="591"/>
    </location>
</feature>
<evidence type="ECO:0000256" key="2">
    <source>
        <dbReference type="ARBA" id="ARBA00023125"/>
    </source>
</evidence>
<dbReference type="PANTHER" id="PTHR10270:SF161">
    <property type="entry name" value="SEX-DETERMINING REGION Y PROTEIN"/>
    <property type="match status" value="1"/>
</dbReference>
<dbReference type="SUPFAM" id="SSF47095">
    <property type="entry name" value="HMG-box"/>
    <property type="match status" value="1"/>
</dbReference>
<evidence type="ECO:0000256" key="1">
    <source>
        <dbReference type="ARBA" id="ARBA00023015"/>
    </source>
</evidence>
<evidence type="ECO:0000256" key="5">
    <source>
        <dbReference type="SAM" id="MobiDB-lite"/>
    </source>
</evidence>
<dbReference type="InterPro" id="IPR009071">
    <property type="entry name" value="HMG_box_dom"/>
</dbReference>
<dbReference type="PANTHER" id="PTHR10270">
    <property type="entry name" value="SOX TRANSCRIPTION FACTOR"/>
    <property type="match status" value="1"/>
</dbReference>
<gene>
    <name evidence="7" type="ORF">ESCO_005440</name>
</gene>
<protein>
    <submittedName>
        <fullName evidence="7">Repressor of filamentous growth 1</fullName>
    </submittedName>
</protein>
<dbReference type="Gene3D" id="1.10.30.10">
    <property type="entry name" value="High mobility group box domain"/>
    <property type="match status" value="1"/>
</dbReference>
<dbReference type="GO" id="GO:0001228">
    <property type="term" value="F:DNA-binding transcription activator activity, RNA polymerase II-specific"/>
    <property type="evidence" value="ECO:0007669"/>
    <property type="project" value="TreeGrafter"/>
</dbReference>
<evidence type="ECO:0000313" key="7">
    <source>
        <dbReference type="EMBL" id="KOS20415.1"/>
    </source>
</evidence>
<dbReference type="Pfam" id="PF00505">
    <property type="entry name" value="HMG_box"/>
    <property type="match status" value="1"/>
</dbReference>
<keyword evidence="8" id="KW-1185">Reference proteome</keyword>
<keyword evidence="4" id="KW-0539">Nucleus</keyword>
<feature type="compositionally biased region" description="Basic and acidic residues" evidence="5">
    <location>
        <begin position="294"/>
        <end position="312"/>
    </location>
</feature>
<evidence type="ECO:0000313" key="8">
    <source>
        <dbReference type="Proteomes" id="UP000053831"/>
    </source>
</evidence>
<feature type="compositionally biased region" description="Basic and acidic residues" evidence="5">
    <location>
        <begin position="117"/>
        <end position="126"/>
    </location>
</feature>
<feature type="compositionally biased region" description="Basic and acidic residues" evidence="5">
    <location>
        <begin position="357"/>
        <end position="373"/>
    </location>
</feature>
<dbReference type="Proteomes" id="UP000053831">
    <property type="component" value="Unassembled WGS sequence"/>
</dbReference>
<feature type="DNA-binding region" description="HMG box" evidence="4">
    <location>
        <begin position="67"/>
        <end position="135"/>
    </location>
</feature>
<reference evidence="7 8" key="1">
    <citation type="submission" date="2015-07" db="EMBL/GenBank/DDBJ databases">
        <title>The genome of the fungus Escovopsis weberi, a specialized disease agent of ant agriculture.</title>
        <authorList>
            <person name="de Man T.J."/>
            <person name="Stajich J.E."/>
            <person name="Kubicek C.P."/>
            <person name="Chenthamara K."/>
            <person name="Atanasova L."/>
            <person name="Druzhinina I.S."/>
            <person name="Birnbaum S."/>
            <person name="Barribeau S.M."/>
            <person name="Teiling C."/>
            <person name="Suen G."/>
            <person name="Currie C."/>
            <person name="Gerardo N.M."/>
        </authorList>
    </citation>
    <scope>NUCLEOTIDE SEQUENCE [LARGE SCALE GENOMIC DNA]</scope>
</reference>
<dbReference type="GO" id="GO:0005634">
    <property type="term" value="C:nucleus"/>
    <property type="evidence" value="ECO:0007669"/>
    <property type="project" value="UniProtKB-UniRule"/>
</dbReference>
<dbReference type="GO" id="GO:0000978">
    <property type="term" value="F:RNA polymerase II cis-regulatory region sequence-specific DNA binding"/>
    <property type="evidence" value="ECO:0007669"/>
    <property type="project" value="TreeGrafter"/>
</dbReference>
<dbReference type="CDD" id="cd01389">
    <property type="entry name" value="HMG-box_ROX1-like"/>
    <property type="match status" value="1"/>
</dbReference>
<comment type="caution">
    <text evidence="7">The sequence shown here is derived from an EMBL/GenBank/DDBJ whole genome shotgun (WGS) entry which is preliminary data.</text>
</comment>
<keyword evidence="3" id="KW-0804">Transcription</keyword>
<keyword evidence="2 4" id="KW-0238">DNA-binding</keyword>
<dbReference type="SMART" id="SM00398">
    <property type="entry name" value="HMG"/>
    <property type="match status" value="1"/>
</dbReference>
<dbReference type="OrthoDB" id="6247875at2759"/>
<accession>A0A0M9VUY7</accession>
<dbReference type="STRING" id="150374.A0A0M9VUY7"/>
<name>A0A0M9VUY7_ESCWE</name>
<keyword evidence="1" id="KW-0805">Transcription regulation</keyword>
<feature type="compositionally biased region" description="Acidic residues" evidence="5">
    <location>
        <begin position="569"/>
        <end position="579"/>
    </location>
</feature>